<sequence length="224" mass="24302">MYVGYRTEPATWANGPERLGERRDGRMHGRQSGTKGSSDEARIAFNTVTQALCRSKSRDGSWAPCLIPTLPHHFSSPGCILYRTGRPSHQPWYVSASGLPVRNADASSGASIPSLRRGGSHASIVSYHVCSRSGPIIECSAWLGFGKSKVSTVGVDECSQGRGSRCIANSSIRAVLTSGGEFANHSEARAAFGVRKSVGHRKATRTKAQVIRYRWARQYVHSRA</sequence>
<dbReference type="AlphaFoldDB" id="A0A4Q9PSM7"/>
<dbReference type="EMBL" id="ML145138">
    <property type="protein sequence ID" value="TBU57364.1"/>
    <property type="molecule type" value="Genomic_DNA"/>
</dbReference>
<feature type="region of interest" description="Disordered" evidence="1">
    <location>
        <begin position="1"/>
        <end position="39"/>
    </location>
</feature>
<feature type="compositionally biased region" description="Basic and acidic residues" evidence="1">
    <location>
        <begin position="18"/>
        <end position="27"/>
    </location>
</feature>
<evidence type="ECO:0000313" key="3">
    <source>
        <dbReference type="Proteomes" id="UP000292082"/>
    </source>
</evidence>
<evidence type="ECO:0000256" key="1">
    <source>
        <dbReference type="SAM" id="MobiDB-lite"/>
    </source>
</evidence>
<accession>A0A4Q9PSM7</accession>
<reference evidence="2 3" key="1">
    <citation type="submission" date="2019-01" db="EMBL/GenBank/DDBJ databases">
        <title>Draft genome sequences of three monokaryotic isolates of the white-rot basidiomycete fungus Dichomitus squalens.</title>
        <authorList>
            <consortium name="DOE Joint Genome Institute"/>
            <person name="Lopez S.C."/>
            <person name="Andreopoulos B."/>
            <person name="Pangilinan J."/>
            <person name="Lipzen A."/>
            <person name="Riley R."/>
            <person name="Ahrendt S."/>
            <person name="Ng V."/>
            <person name="Barry K."/>
            <person name="Daum C."/>
            <person name="Grigoriev I.V."/>
            <person name="Hilden K.S."/>
            <person name="Makela M.R."/>
            <person name="de Vries R.P."/>
        </authorList>
    </citation>
    <scope>NUCLEOTIDE SEQUENCE [LARGE SCALE GENOMIC DNA]</scope>
    <source>
        <strain evidence="2 3">CBS 464.89</strain>
    </source>
</reference>
<name>A0A4Q9PSM7_9APHY</name>
<gene>
    <name evidence="2" type="ORF">BD310DRAFT_556895</name>
</gene>
<evidence type="ECO:0000313" key="2">
    <source>
        <dbReference type="EMBL" id="TBU57364.1"/>
    </source>
</evidence>
<protein>
    <submittedName>
        <fullName evidence="2">Uncharacterized protein</fullName>
    </submittedName>
</protein>
<proteinExistence type="predicted"/>
<keyword evidence="3" id="KW-1185">Reference proteome</keyword>
<dbReference type="Proteomes" id="UP000292082">
    <property type="component" value="Unassembled WGS sequence"/>
</dbReference>
<organism evidence="2 3">
    <name type="scientific">Dichomitus squalens</name>
    <dbReference type="NCBI Taxonomy" id="114155"/>
    <lineage>
        <taxon>Eukaryota</taxon>
        <taxon>Fungi</taxon>
        <taxon>Dikarya</taxon>
        <taxon>Basidiomycota</taxon>
        <taxon>Agaricomycotina</taxon>
        <taxon>Agaricomycetes</taxon>
        <taxon>Polyporales</taxon>
        <taxon>Polyporaceae</taxon>
        <taxon>Dichomitus</taxon>
    </lineage>
</organism>